<dbReference type="Proteomes" id="UP001291623">
    <property type="component" value="Unassembled WGS sequence"/>
</dbReference>
<reference evidence="1" key="1">
    <citation type="submission" date="2023-12" db="EMBL/GenBank/DDBJ databases">
        <title>Genome assembly of Anisodus tanguticus.</title>
        <authorList>
            <person name="Wang Y.-J."/>
        </authorList>
    </citation>
    <scope>NUCLEOTIDE SEQUENCE</scope>
    <source>
        <strain evidence="1">KB-2021</strain>
        <tissue evidence="1">Leaf</tissue>
    </source>
</reference>
<dbReference type="AlphaFoldDB" id="A0AAE1VGL6"/>
<proteinExistence type="predicted"/>
<accession>A0AAE1VGL6</accession>
<name>A0AAE1VGL6_9SOLA</name>
<keyword evidence="2" id="KW-1185">Reference proteome</keyword>
<protein>
    <submittedName>
        <fullName evidence="1">Uncharacterized protein</fullName>
    </submittedName>
</protein>
<comment type="caution">
    <text evidence="1">The sequence shown here is derived from an EMBL/GenBank/DDBJ whole genome shotgun (WGS) entry which is preliminary data.</text>
</comment>
<gene>
    <name evidence="1" type="ORF">RND71_021939</name>
</gene>
<evidence type="ECO:0000313" key="2">
    <source>
        <dbReference type="Proteomes" id="UP001291623"/>
    </source>
</evidence>
<sequence>MNISTLLMVNGHAMSLSPSLLPTKMDMSTTMAAVRKRLTGADPDLTSNERLIIGQFLEAYPDTIAR</sequence>
<evidence type="ECO:0000313" key="1">
    <source>
        <dbReference type="EMBL" id="KAK4359710.1"/>
    </source>
</evidence>
<dbReference type="EMBL" id="JAVYJV010000011">
    <property type="protein sequence ID" value="KAK4359710.1"/>
    <property type="molecule type" value="Genomic_DNA"/>
</dbReference>
<organism evidence="1 2">
    <name type="scientific">Anisodus tanguticus</name>
    <dbReference type="NCBI Taxonomy" id="243964"/>
    <lineage>
        <taxon>Eukaryota</taxon>
        <taxon>Viridiplantae</taxon>
        <taxon>Streptophyta</taxon>
        <taxon>Embryophyta</taxon>
        <taxon>Tracheophyta</taxon>
        <taxon>Spermatophyta</taxon>
        <taxon>Magnoliopsida</taxon>
        <taxon>eudicotyledons</taxon>
        <taxon>Gunneridae</taxon>
        <taxon>Pentapetalae</taxon>
        <taxon>asterids</taxon>
        <taxon>lamiids</taxon>
        <taxon>Solanales</taxon>
        <taxon>Solanaceae</taxon>
        <taxon>Solanoideae</taxon>
        <taxon>Hyoscyameae</taxon>
        <taxon>Anisodus</taxon>
    </lineage>
</organism>